<dbReference type="Gramene" id="KQK96262">
    <property type="protein sequence ID" value="KQK96262"/>
    <property type="gene ID" value="SETIT_012727mg"/>
</dbReference>
<proteinExistence type="predicted"/>
<dbReference type="eggNOG" id="ENOG502R3XE">
    <property type="taxonomic scope" value="Eukaryota"/>
</dbReference>
<dbReference type="EnsemblPlants" id="KQK96262">
    <property type="protein sequence ID" value="KQK96262"/>
    <property type="gene ID" value="SETIT_012727mg"/>
</dbReference>
<evidence type="ECO:0000313" key="2">
    <source>
        <dbReference type="EnsemblPlants" id="KQK96262"/>
    </source>
</evidence>
<protein>
    <recommendedName>
        <fullName evidence="4">F-box associated domain-containing protein</fullName>
    </recommendedName>
</protein>
<evidence type="ECO:0000313" key="3">
    <source>
        <dbReference type="Proteomes" id="UP000004995"/>
    </source>
</evidence>
<dbReference type="PANTHER" id="PTHR34591">
    <property type="entry name" value="OS03G0653100 PROTEIN-RELATED"/>
    <property type="match status" value="1"/>
</dbReference>
<feature type="region of interest" description="Disordered" evidence="1">
    <location>
        <begin position="21"/>
        <end position="47"/>
    </location>
</feature>
<accession>K3YER1</accession>
<organism evidence="2 3">
    <name type="scientific">Setaria italica</name>
    <name type="common">Foxtail millet</name>
    <name type="synonym">Panicum italicum</name>
    <dbReference type="NCBI Taxonomy" id="4555"/>
    <lineage>
        <taxon>Eukaryota</taxon>
        <taxon>Viridiplantae</taxon>
        <taxon>Streptophyta</taxon>
        <taxon>Embryophyta</taxon>
        <taxon>Tracheophyta</taxon>
        <taxon>Spermatophyta</taxon>
        <taxon>Magnoliopsida</taxon>
        <taxon>Liliopsida</taxon>
        <taxon>Poales</taxon>
        <taxon>Poaceae</taxon>
        <taxon>PACMAD clade</taxon>
        <taxon>Panicoideae</taxon>
        <taxon>Panicodae</taxon>
        <taxon>Paniceae</taxon>
        <taxon>Cenchrinae</taxon>
        <taxon>Setaria</taxon>
    </lineage>
</organism>
<evidence type="ECO:0000256" key="1">
    <source>
        <dbReference type="SAM" id="MobiDB-lite"/>
    </source>
</evidence>
<reference evidence="2" key="2">
    <citation type="submission" date="2018-08" db="UniProtKB">
        <authorList>
            <consortium name="EnsemblPlants"/>
        </authorList>
    </citation>
    <scope>IDENTIFICATION</scope>
    <source>
        <strain evidence="2">Yugu1</strain>
    </source>
</reference>
<dbReference type="InParanoid" id="K3YER1"/>
<reference evidence="3" key="1">
    <citation type="journal article" date="2012" name="Nat. Biotechnol.">
        <title>Reference genome sequence of the model plant Setaria.</title>
        <authorList>
            <person name="Bennetzen J.L."/>
            <person name="Schmutz J."/>
            <person name="Wang H."/>
            <person name="Percifield R."/>
            <person name="Hawkins J."/>
            <person name="Pontaroli A.C."/>
            <person name="Estep M."/>
            <person name="Feng L."/>
            <person name="Vaughn J.N."/>
            <person name="Grimwood J."/>
            <person name="Jenkins J."/>
            <person name="Barry K."/>
            <person name="Lindquist E."/>
            <person name="Hellsten U."/>
            <person name="Deshpande S."/>
            <person name="Wang X."/>
            <person name="Wu X."/>
            <person name="Mitros T."/>
            <person name="Triplett J."/>
            <person name="Yang X."/>
            <person name="Ye C.Y."/>
            <person name="Mauro-Herrera M."/>
            <person name="Wang L."/>
            <person name="Li P."/>
            <person name="Sharma M."/>
            <person name="Sharma R."/>
            <person name="Ronald P.C."/>
            <person name="Panaud O."/>
            <person name="Kellogg E.A."/>
            <person name="Brutnell T.P."/>
            <person name="Doust A.N."/>
            <person name="Tuskan G.A."/>
            <person name="Rokhsar D."/>
            <person name="Devos K.M."/>
        </authorList>
    </citation>
    <scope>NUCLEOTIDE SEQUENCE [LARGE SCALE GENOMIC DNA]</scope>
    <source>
        <strain evidence="3">cv. Yugu1</strain>
    </source>
</reference>
<dbReference type="AlphaFoldDB" id="K3YER1"/>
<dbReference type="PANTHER" id="PTHR34591:SF21">
    <property type="entry name" value="F-BOX DOMAIN CONTAINING PROTEIN, EXPRESSED"/>
    <property type="match status" value="1"/>
</dbReference>
<evidence type="ECO:0008006" key="4">
    <source>
        <dbReference type="Google" id="ProtNLM"/>
    </source>
</evidence>
<dbReference type="HOGENOM" id="CLU_030606_0_1_1"/>
<dbReference type="EMBL" id="AGNK02004070">
    <property type="status" value="NOT_ANNOTATED_CDS"/>
    <property type="molecule type" value="Genomic_DNA"/>
</dbReference>
<name>K3YER1_SETIT</name>
<dbReference type="Proteomes" id="UP000004995">
    <property type="component" value="Unassembled WGS sequence"/>
</dbReference>
<keyword evidence="3" id="KW-1185">Reference proteome</keyword>
<sequence length="403" mass="45821">MEVAVLPDDALADVLRRLPPRSLAHGPVRPQGVARRHRRPRAAALPSPPALRPRYLHQLHRPQAPALLRRRSASPAAAFPKIDGTLGFMPNDGRNFGSVLHQCNGLLLCEHEWESGLCVCNSATWRWQVLPRPEEASVYSSLAYLAFDPAASPHYEVFLIPEEPKIPAPPNHWMLEIKQPAEPPYHLMEWPPSPFRLEVFSSRTGGWEIRIDFVREGKAAGTVQDVYLGKSMHGVCFGVIDEFQLQVWILIESCGQMEWVSKYQDNLRRLASLSNVNGKLSAGTWVIQEDNIDEPDIFDNIITSRKESCEWDSDNDDLFTVEVYPNTPYDNFYILGFHPYKEVVFVVKQFEVLAYRLDSSKIHYVGNCRPKCYRGIYESFLYTPCMIGELLHGDNTDQNSSEG</sequence>